<feature type="non-terminal residue" evidence="2">
    <location>
        <position position="77"/>
    </location>
</feature>
<feature type="region of interest" description="Disordered" evidence="1">
    <location>
        <begin position="39"/>
        <end position="77"/>
    </location>
</feature>
<protein>
    <submittedName>
        <fullName evidence="2">Uncharacterized protein</fullName>
    </submittedName>
</protein>
<gene>
    <name evidence="2" type="ORF">ACFFNX_42325</name>
</gene>
<comment type="caution">
    <text evidence="2">The sequence shown here is derived from an EMBL/GenBank/DDBJ whole genome shotgun (WGS) entry which is preliminary data.</text>
</comment>
<evidence type="ECO:0000313" key="3">
    <source>
        <dbReference type="Proteomes" id="UP001589627"/>
    </source>
</evidence>
<keyword evidence="3" id="KW-1185">Reference proteome</keyword>
<feature type="compositionally biased region" description="Low complexity" evidence="1">
    <location>
        <begin position="39"/>
        <end position="48"/>
    </location>
</feature>
<evidence type="ECO:0000256" key="1">
    <source>
        <dbReference type="SAM" id="MobiDB-lite"/>
    </source>
</evidence>
<reference evidence="2 3" key="1">
    <citation type="submission" date="2024-09" db="EMBL/GenBank/DDBJ databases">
        <authorList>
            <person name="Sun Q."/>
            <person name="Mori K."/>
        </authorList>
    </citation>
    <scope>NUCLEOTIDE SEQUENCE [LARGE SCALE GENOMIC DNA]</scope>
    <source>
        <strain evidence="2 3">TBRC 0563</strain>
    </source>
</reference>
<dbReference type="Proteomes" id="UP001589627">
    <property type="component" value="Unassembled WGS sequence"/>
</dbReference>
<evidence type="ECO:0000313" key="2">
    <source>
        <dbReference type="EMBL" id="MFB9838803.1"/>
    </source>
</evidence>
<sequence>MNDGIFDRPPWDARAPDAASEALTWSDVADAIWLAGRQAAAGTATATPRPEPDPQLGEPPPSDVRDEPPLAPAAEDT</sequence>
<accession>A0ABV5YVX1</accession>
<proteinExistence type="predicted"/>
<organism evidence="2 3">
    <name type="scientific">Actinoallomurus acaciae</name>
    <dbReference type="NCBI Taxonomy" id="502577"/>
    <lineage>
        <taxon>Bacteria</taxon>
        <taxon>Bacillati</taxon>
        <taxon>Actinomycetota</taxon>
        <taxon>Actinomycetes</taxon>
        <taxon>Streptosporangiales</taxon>
        <taxon>Thermomonosporaceae</taxon>
        <taxon>Actinoallomurus</taxon>
    </lineage>
</organism>
<name>A0ABV5YVX1_9ACTN</name>
<dbReference type="RefSeq" id="WP_378211893.1">
    <property type="nucleotide sequence ID" value="NZ_JBHLZP010000579.1"/>
</dbReference>
<dbReference type="EMBL" id="JBHLZP010000579">
    <property type="protein sequence ID" value="MFB9838803.1"/>
    <property type="molecule type" value="Genomic_DNA"/>
</dbReference>